<dbReference type="EMBL" id="CP029358">
    <property type="protein sequence ID" value="AWK90064.1"/>
    <property type="molecule type" value="Genomic_DNA"/>
</dbReference>
<evidence type="ECO:0000313" key="1">
    <source>
        <dbReference type="EMBL" id="AWK90064.1"/>
    </source>
</evidence>
<gene>
    <name evidence="1" type="ORF">DEW08_29190</name>
</gene>
<proteinExistence type="predicted"/>
<name>A0A2S2CZX2_9PROT</name>
<dbReference type="OrthoDB" id="129082at2"/>
<geneLocation type="plasmid" evidence="1 2">
    <name>unnamed3</name>
</geneLocation>
<protein>
    <submittedName>
        <fullName evidence="1">Uncharacterized protein</fullName>
    </submittedName>
</protein>
<dbReference type="Proteomes" id="UP000245629">
    <property type="component" value="Plasmid unnamed3"/>
</dbReference>
<sequence>MTLTPRIHGLIDWAATALLAAAPTALGWRGDTRRLMHAASAGTAAYALATDYEWGAAPLLSMEQHLALDAAQGAGFLVAALSLRREPLEARIAMAAFGAVAIAAAAFTERHPVPRARQRRYGRDSAILSRREAAARLSLADAPQ</sequence>
<reference evidence="2" key="1">
    <citation type="submission" date="2018-05" db="EMBL/GenBank/DDBJ databases">
        <title>Azospirillum thermophila sp. nov., a novel isolated from hot spring.</title>
        <authorList>
            <person name="Zhao Z."/>
        </authorList>
    </citation>
    <scope>NUCLEOTIDE SEQUENCE [LARGE SCALE GENOMIC DNA]</scope>
    <source>
        <strain evidence="2">CFH 70021</strain>
        <plasmid evidence="2">unnamed3</plasmid>
    </source>
</reference>
<accession>A0A2S2CZX2</accession>
<keyword evidence="2" id="KW-1185">Reference proteome</keyword>
<evidence type="ECO:0000313" key="2">
    <source>
        <dbReference type="Proteomes" id="UP000245629"/>
    </source>
</evidence>
<keyword evidence="1" id="KW-0614">Plasmid</keyword>
<dbReference type="RefSeq" id="WP_109334000.1">
    <property type="nucleotide sequence ID" value="NZ_CP029358.1"/>
</dbReference>
<dbReference type="KEGG" id="azz:DEW08_29190"/>
<dbReference type="AlphaFoldDB" id="A0A2S2CZX2"/>
<organism evidence="1 2">
    <name type="scientific">Azospirillum thermophilum</name>
    <dbReference type="NCBI Taxonomy" id="2202148"/>
    <lineage>
        <taxon>Bacteria</taxon>
        <taxon>Pseudomonadati</taxon>
        <taxon>Pseudomonadota</taxon>
        <taxon>Alphaproteobacteria</taxon>
        <taxon>Rhodospirillales</taxon>
        <taxon>Azospirillaceae</taxon>
        <taxon>Azospirillum</taxon>
    </lineage>
</organism>